<reference evidence="2" key="1">
    <citation type="submission" date="2019-06" db="EMBL/GenBank/DDBJ databases">
        <authorList>
            <person name="Zheng W."/>
        </authorList>
    </citation>
    <scope>NUCLEOTIDE SEQUENCE</scope>
    <source>
        <strain evidence="2">QDHG01</strain>
    </source>
</reference>
<sequence>MLTPYFVIDSNENTREDDRGQQGGERKAERSKRNHKSKSSSAGRRSHTPEAKCGSEMKTAEEELHVGDITTGGLVGVDCDKNKMSTNDNDNSWND</sequence>
<dbReference type="AlphaFoldDB" id="A0A8J8T6Y2"/>
<organism evidence="2 3">
    <name type="scientific">Halteria grandinella</name>
    <dbReference type="NCBI Taxonomy" id="5974"/>
    <lineage>
        <taxon>Eukaryota</taxon>
        <taxon>Sar</taxon>
        <taxon>Alveolata</taxon>
        <taxon>Ciliophora</taxon>
        <taxon>Intramacronucleata</taxon>
        <taxon>Spirotrichea</taxon>
        <taxon>Stichotrichia</taxon>
        <taxon>Sporadotrichida</taxon>
        <taxon>Halteriidae</taxon>
        <taxon>Halteria</taxon>
    </lineage>
</organism>
<feature type="compositionally biased region" description="Basic and acidic residues" evidence="1">
    <location>
        <begin position="12"/>
        <end position="28"/>
    </location>
</feature>
<evidence type="ECO:0000256" key="1">
    <source>
        <dbReference type="SAM" id="MobiDB-lite"/>
    </source>
</evidence>
<keyword evidence="3" id="KW-1185">Reference proteome</keyword>
<gene>
    <name evidence="2" type="ORF">FGO68_gene12454</name>
</gene>
<name>A0A8J8T6Y2_HALGN</name>
<feature type="compositionally biased region" description="Polar residues" evidence="1">
    <location>
        <begin position="84"/>
        <end position="95"/>
    </location>
</feature>
<feature type="region of interest" description="Disordered" evidence="1">
    <location>
        <begin position="1"/>
        <end position="95"/>
    </location>
</feature>
<feature type="compositionally biased region" description="Basic residues" evidence="1">
    <location>
        <begin position="29"/>
        <end position="38"/>
    </location>
</feature>
<dbReference type="Proteomes" id="UP000785679">
    <property type="component" value="Unassembled WGS sequence"/>
</dbReference>
<protein>
    <submittedName>
        <fullName evidence="2">Uncharacterized protein</fullName>
    </submittedName>
</protein>
<evidence type="ECO:0000313" key="2">
    <source>
        <dbReference type="EMBL" id="TNV83736.1"/>
    </source>
</evidence>
<comment type="caution">
    <text evidence="2">The sequence shown here is derived from an EMBL/GenBank/DDBJ whole genome shotgun (WGS) entry which is preliminary data.</text>
</comment>
<dbReference type="EMBL" id="RRYP01003521">
    <property type="protein sequence ID" value="TNV83736.1"/>
    <property type="molecule type" value="Genomic_DNA"/>
</dbReference>
<accession>A0A8J8T6Y2</accession>
<feature type="compositionally biased region" description="Basic and acidic residues" evidence="1">
    <location>
        <begin position="47"/>
        <end position="66"/>
    </location>
</feature>
<evidence type="ECO:0000313" key="3">
    <source>
        <dbReference type="Proteomes" id="UP000785679"/>
    </source>
</evidence>
<proteinExistence type="predicted"/>